<dbReference type="CDD" id="cd00130">
    <property type="entry name" value="PAS"/>
    <property type="match status" value="1"/>
</dbReference>
<evidence type="ECO:0000256" key="16">
    <source>
        <dbReference type="PROSITE-ProRule" id="PRU00110"/>
    </source>
</evidence>
<dbReference type="EC" id="2.7.13.3" evidence="3"/>
<keyword evidence="14" id="KW-0902">Two-component regulatory system</keyword>
<dbReference type="PROSITE" id="PS50112">
    <property type="entry name" value="PAS"/>
    <property type="match status" value="1"/>
</dbReference>
<reference evidence="23 24" key="2">
    <citation type="journal article" date="2017" name="Int. J. Syst. Evol. Microbiol.">
        <title>Pseudomonas furukawaii sp. nov., a polychlorinated biphenyl-degrading bacterium isolated from biphenyl-contaminated soil in Japan.</title>
        <authorList>
            <person name="Kimura N."/>
            <person name="Watanabe T."/>
            <person name="Suenaga H."/>
            <person name="Fujihara H."/>
            <person name="Futagami T."/>
            <person name="Goto M."/>
            <person name="Hanada S."/>
            <person name="Hirose J."/>
        </authorList>
    </citation>
    <scope>NUCLEOTIDE SEQUENCE [LARGE SCALE GENOMIC DNA]</scope>
    <source>
        <strain evidence="24">DSM 10086 / NBRC 110670 / KF707</strain>
    </source>
</reference>
<dbReference type="Pfam" id="PF01627">
    <property type="entry name" value="Hpt"/>
    <property type="match status" value="1"/>
</dbReference>
<dbReference type="Gene3D" id="3.40.50.2300">
    <property type="match status" value="1"/>
</dbReference>
<name>A0AAD1BY88_METFU</name>
<keyword evidence="8" id="KW-0812">Transmembrane</keyword>
<dbReference type="CDD" id="cd13705">
    <property type="entry name" value="PBP2_BvgS_D1"/>
    <property type="match status" value="1"/>
</dbReference>
<dbReference type="GO" id="GO:0005524">
    <property type="term" value="F:ATP binding"/>
    <property type="evidence" value="ECO:0007669"/>
    <property type="project" value="UniProtKB-KW"/>
</dbReference>
<evidence type="ECO:0000256" key="14">
    <source>
        <dbReference type="ARBA" id="ARBA00023012"/>
    </source>
</evidence>
<keyword evidence="9" id="KW-0732">Signal</keyword>
<keyword evidence="12" id="KW-0067">ATP-binding</keyword>
<dbReference type="SUPFAM" id="SSF47226">
    <property type="entry name" value="Histidine-containing phosphotransfer domain, HPT domain"/>
    <property type="match status" value="1"/>
</dbReference>
<comment type="subcellular location">
    <subcellularLocation>
        <location evidence="2">Cell inner membrane</location>
        <topology evidence="2">Multi-pass membrane protein</topology>
    </subcellularLocation>
</comment>
<evidence type="ECO:0000313" key="24">
    <source>
        <dbReference type="Proteomes" id="UP000218554"/>
    </source>
</evidence>
<dbReference type="InterPro" id="IPR001789">
    <property type="entry name" value="Sig_transdc_resp-reg_receiver"/>
</dbReference>
<feature type="domain" description="PAS" evidence="20">
    <location>
        <begin position="577"/>
        <end position="623"/>
    </location>
</feature>
<dbReference type="PROSITE" id="PS50109">
    <property type="entry name" value="HIS_KIN"/>
    <property type="match status" value="1"/>
</dbReference>
<dbReference type="InterPro" id="IPR011006">
    <property type="entry name" value="CheY-like_superfamily"/>
</dbReference>
<dbReference type="Gene3D" id="3.30.565.10">
    <property type="entry name" value="Histidine kinase-like ATPase, C-terminal domain"/>
    <property type="match status" value="1"/>
</dbReference>
<dbReference type="KEGG" id="pfuw:KF707C_3810"/>
<dbReference type="SUPFAM" id="SSF47384">
    <property type="entry name" value="Homodimeric domain of signal transducing histidine kinase"/>
    <property type="match status" value="1"/>
</dbReference>
<dbReference type="Pfam" id="PF00512">
    <property type="entry name" value="HisKA"/>
    <property type="match status" value="1"/>
</dbReference>
<dbReference type="InterPro" id="IPR003661">
    <property type="entry name" value="HisK_dim/P_dom"/>
</dbReference>
<dbReference type="InterPro" id="IPR036890">
    <property type="entry name" value="HATPase_C_sf"/>
</dbReference>
<dbReference type="InterPro" id="IPR000700">
    <property type="entry name" value="PAS-assoc_C"/>
</dbReference>
<dbReference type="PROSITE" id="PS50110">
    <property type="entry name" value="RESPONSE_REGULATORY"/>
    <property type="match status" value="1"/>
</dbReference>
<dbReference type="AlphaFoldDB" id="A0AAD1BY88"/>
<keyword evidence="6 17" id="KW-0597">Phosphoprotein</keyword>
<evidence type="ECO:0000256" key="1">
    <source>
        <dbReference type="ARBA" id="ARBA00000085"/>
    </source>
</evidence>
<dbReference type="CDD" id="cd00088">
    <property type="entry name" value="HPT"/>
    <property type="match status" value="1"/>
</dbReference>
<evidence type="ECO:0000256" key="17">
    <source>
        <dbReference type="PROSITE-ProRule" id="PRU00169"/>
    </source>
</evidence>
<dbReference type="CDD" id="cd00082">
    <property type="entry name" value="HisKA"/>
    <property type="match status" value="1"/>
</dbReference>
<dbReference type="SMART" id="SM00062">
    <property type="entry name" value="PBPb"/>
    <property type="match status" value="2"/>
</dbReference>
<evidence type="ECO:0000259" key="19">
    <source>
        <dbReference type="PROSITE" id="PS50110"/>
    </source>
</evidence>
<evidence type="ECO:0000256" key="15">
    <source>
        <dbReference type="ARBA" id="ARBA00023136"/>
    </source>
</evidence>
<gene>
    <name evidence="23" type="ORF">KF707C_3810</name>
</gene>
<dbReference type="EMBL" id="AP014862">
    <property type="protein sequence ID" value="BAU72069.1"/>
    <property type="molecule type" value="Genomic_DNA"/>
</dbReference>
<dbReference type="InterPro" id="IPR001638">
    <property type="entry name" value="Solute-binding_3/MltF_N"/>
</dbReference>
<evidence type="ECO:0000256" key="4">
    <source>
        <dbReference type="ARBA" id="ARBA00022475"/>
    </source>
</evidence>
<dbReference type="Gene3D" id="3.40.190.10">
    <property type="entry name" value="Periplasmic binding protein-like II"/>
    <property type="match status" value="4"/>
</dbReference>
<dbReference type="SUPFAM" id="SSF52172">
    <property type="entry name" value="CheY-like"/>
    <property type="match status" value="1"/>
</dbReference>
<dbReference type="InterPro" id="IPR013656">
    <property type="entry name" value="PAS_4"/>
</dbReference>
<dbReference type="Proteomes" id="UP000218554">
    <property type="component" value="Chromosome"/>
</dbReference>
<evidence type="ECO:0000256" key="6">
    <source>
        <dbReference type="ARBA" id="ARBA00022553"/>
    </source>
</evidence>
<evidence type="ECO:0000256" key="8">
    <source>
        <dbReference type="ARBA" id="ARBA00022692"/>
    </source>
</evidence>
<evidence type="ECO:0000256" key="3">
    <source>
        <dbReference type="ARBA" id="ARBA00012438"/>
    </source>
</evidence>
<evidence type="ECO:0000256" key="5">
    <source>
        <dbReference type="ARBA" id="ARBA00022519"/>
    </source>
</evidence>
<feature type="domain" description="Histidine kinase" evidence="18">
    <location>
        <begin position="721"/>
        <end position="942"/>
    </location>
</feature>
<evidence type="ECO:0000259" key="22">
    <source>
        <dbReference type="PROSITE" id="PS50894"/>
    </source>
</evidence>
<evidence type="ECO:0000256" key="9">
    <source>
        <dbReference type="ARBA" id="ARBA00022729"/>
    </source>
</evidence>
<dbReference type="Pfam" id="PF08448">
    <property type="entry name" value="PAS_4"/>
    <property type="match status" value="1"/>
</dbReference>
<dbReference type="PANTHER" id="PTHR43047:SF72">
    <property type="entry name" value="OSMOSENSING HISTIDINE PROTEIN KINASE SLN1"/>
    <property type="match status" value="1"/>
</dbReference>
<dbReference type="PROSITE" id="PS50113">
    <property type="entry name" value="PAC"/>
    <property type="match status" value="1"/>
</dbReference>
<keyword evidence="24" id="KW-1185">Reference proteome</keyword>
<dbReference type="SMART" id="SM00448">
    <property type="entry name" value="REC"/>
    <property type="match status" value="1"/>
</dbReference>
<dbReference type="CDD" id="cd13707">
    <property type="entry name" value="PBP2_BvgS_D2"/>
    <property type="match status" value="1"/>
</dbReference>
<dbReference type="SUPFAM" id="SSF55785">
    <property type="entry name" value="PYP-like sensor domain (PAS domain)"/>
    <property type="match status" value="1"/>
</dbReference>
<evidence type="ECO:0000259" key="21">
    <source>
        <dbReference type="PROSITE" id="PS50113"/>
    </source>
</evidence>
<feature type="modified residue" description="Phosphohistidine" evidence="16">
    <location>
        <position position="1157"/>
    </location>
</feature>
<dbReference type="InterPro" id="IPR049871">
    <property type="entry name" value="BvgS-like_periplasmic2"/>
</dbReference>
<dbReference type="GO" id="GO:0009927">
    <property type="term" value="F:histidine phosphotransfer kinase activity"/>
    <property type="evidence" value="ECO:0007669"/>
    <property type="project" value="TreeGrafter"/>
</dbReference>
<protein>
    <recommendedName>
        <fullName evidence="3">histidine kinase</fullName>
        <ecNumber evidence="3">2.7.13.3</ecNumber>
    </recommendedName>
</protein>
<evidence type="ECO:0000256" key="11">
    <source>
        <dbReference type="ARBA" id="ARBA00022777"/>
    </source>
</evidence>
<evidence type="ECO:0000256" key="7">
    <source>
        <dbReference type="ARBA" id="ARBA00022679"/>
    </source>
</evidence>
<dbReference type="InterPro" id="IPR005467">
    <property type="entry name" value="His_kinase_dom"/>
</dbReference>
<keyword evidence="5" id="KW-0997">Cell inner membrane</keyword>
<dbReference type="InterPro" id="IPR036641">
    <property type="entry name" value="HPT_dom_sf"/>
</dbReference>
<proteinExistence type="predicted"/>
<dbReference type="InterPro" id="IPR049870">
    <property type="entry name" value="BvgS-like_periplasmic1"/>
</dbReference>
<dbReference type="SMART" id="SM00387">
    <property type="entry name" value="HATPase_c"/>
    <property type="match status" value="1"/>
</dbReference>
<accession>A0AAD1BY88</accession>
<dbReference type="InterPro" id="IPR003594">
    <property type="entry name" value="HATPase_dom"/>
</dbReference>
<dbReference type="Gene3D" id="1.20.120.160">
    <property type="entry name" value="HPT domain"/>
    <property type="match status" value="1"/>
</dbReference>
<feature type="domain" description="Response regulatory" evidence="19">
    <location>
        <begin position="964"/>
        <end position="1083"/>
    </location>
</feature>
<dbReference type="InterPro" id="IPR004358">
    <property type="entry name" value="Sig_transdc_His_kin-like_C"/>
</dbReference>
<keyword evidence="13" id="KW-1133">Transmembrane helix</keyword>
<dbReference type="Gene3D" id="1.10.287.130">
    <property type="match status" value="1"/>
</dbReference>
<keyword evidence="10" id="KW-0547">Nucleotide-binding</keyword>
<dbReference type="GO" id="GO:0000155">
    <property type="term" value="F:phosphorelay sensor kinase activity"/>
    <property type="evidence" value="ECO:0007669"/>
    <property type="project" value="InterPro"/>
</dbReference>
<evidence type="ECO:0000256" key="13">
    <source>
        <dbReference type="ARBA" id="ARBA00022989"/>
    </source>
</evidence>
<dbReference type="Pfam" id="PF02518">
    <property type="entry name" value="HATPase_c"/>
    <property type="match status" value="1"/>
</dbReference>
<dbReference type="NCBIfam" id="TIGR00229">
    <property type="entry name" value="sensory_box"/>
    <property type="match status" value="1"/>
</dbReference>
<keyword evidence="15" id="KW-0472">Membrane</keyword>
<dbReference type="SUPFAM" id="SSF55874">
    <property type="entry name" value="ATPase domain of HSP90 chaperone/DNA topoisomerase II/histidine kinase"/>
    <property type="match status" value="1"/>
</dbReference>
<dbReference type="Pfam" id="PF00072">
    <property type="entry name" value="Response_reg"/>
    <property type="match status" value="1"/>
</dbReference>
<evidence type="ECO:0000259" key="20">
    <source>
        <dbReference type="PROSITE" id="PS50112"/>
    </source>
</evidence>
<sequence length="1219" mass="132996">MRISLARTLPGVLLLVLSLFPLSPVRADRVSPVLTLASQQVADQQELEISESDWHWLRLKRELVLGVQAEGRAPLEIIERDGGYQGIAADTIALVGQLLGMQVRLRPYADPSALRRALDAGEIDLFVGDGERAWGEGLARSRPFATDRLALFRRAGDQRSLPANLDGLTVSLVPAHSDALAQRYPGARLRMAESVDAGLAAVSFGQADLLLGDLLPVYYQLNRGFYGLARFERFVEGPDPGISFIVRQADRPLLHGLDAALRTLGRTRLDALSRRWVGSSVTPPPEPLQLSPEEARWVTRHPLVRLVIDDDMAPIAFFDDQGQLRGMVSDLLEQVSLRTGLRFEAISRAGGFARQIDALNAGDAELAILTPSKPREEQLRFTRPISSSPFVLVGRADANGRAAPPEDGATGVLALGRGHVARDEMSLAYPGMALEEAGSSLDALNLVDAGKADYALVSMSVAQYYSVRLFRHRLAVAALAPIEPATANFAVTRADTELHGILDRTLASLGPDELNGLYDRWRGTPAMSPQTWRDYGTLIQRILLVAALLLLLALAWVLRLRREVRRRQAAERQLNDELRFIETLTDSMPPPLYVRDVEGRLLSCNRSYLESVGQPLERVRGRTAPELPAGSFEAAPEFHRLYLQAMAEGRMIQGVHVIRLDGRTLWIDHWIQPFQDSEGQVKGVICGWLDITEHRRLVQELEEAKNLADAASRAKTTFLATMSHEIRTPMNAVIGILELALKRAADQPIDRASIEVAYGSARSLLELIGDILDIARIESGRLSLAPRRANLRELVESVARVFDGLARQKRLSLELDIDSGIQGDVLVDGLRFKQILSNLVSNAIKFTDAGSVRLSIAGDEPEPGLLRVLLRVEDTGIGISAEDQQRLFRPFAQVERRFQQGEGAGLGLVISRSLCEMMGGRLSLSSTPGQGTRVLVELRLHRLDPVPEAVGTAPPPTGERRRLRVLVVDDHPLNRQILGQQLGFLGHEVVEAEQGADALSIWREDPFDAVITDCHMPGMSGADLARAIREVERTAGREPSLILGLTADAQQEEMDRGILAGMDDCLVKPIGLDVLEDRLRGSGGGAPLAEVADAPPPGAEGALTLFDLTPLAPLTGGDPGLIRNLLAELLETNRRDLEPLEALVDQGDAAALSELAHRLKGAGRVIRAAPLIEACMRLERACKVPEPLLSEMRGAAEGLRQAMLELDAALTARLEGAGH</sequence>
<comment type="catalytic activity">
    <reaction evidence="1">
        <text>ATP + protein L-histidine = ADP + protein N-phospho-L-histidine.</text>
        <dbReference type="EC" id="2.7.13.3"/>
    </reaction>
</comment>
<feature type="domain" description="HPt" evidence="22">
    <location>
        <begin position="1118"/>
        <end position="1217"/>
    </location>
</feature>
<dbReference type="InterPro" id="IPR036097">
    <property type="entry name" value="HisK_dim/P_sf"/>
</dbReference>
<dbReference type="SUPFAM" id="SSF53850">
    <property type="entry name" value="Periplasmic binding protein-like II"/>
    <property type="match status" value="2"/>
</dbReference>
<dbReference type="InterPro" id="IPR035965">
    <property type="entry name" value="PAS-like_dom_sf"/>
</dbReference>
<dbReference type="Pfam" id="PF00497">
    <property type="entry name" value="SBP_bac_3"/>
    <property type="match status" value="2"/>
</dbReference>
<dbReference type="SMART" id="SM00388">
    <property type="entry name" value="HisKA"/>
    <property type="match status" value="1"/>
</dbReference>
<dbReference type="CDD" id="cd17546">
    <property type="entry name" value="REC_hyHK_CKI1_RcsC-like"/>
    <property type="match status" value="1"/>
</dbReference>
<dbReference type="InterPro" id="IPR008207">
    <property type="entry name" value="Sig_transdc_His_kin_Hpt_dom"/>
</dbReference>
<keyword evidence="7" id="KW-0808">Transferase</keyword>
<organism evidence="23 24">
    <name type="scientific">Metapseudomonas furukawaii</name>
    <name type="common">Pseudomonas furukawaii</name>
    <dbReference type="NCBI Taxonomy" id="1149133"/>
    <lineage>
        <taxon>Bacteria</taxon>
        <taxon>Pseudomonadati</taxon>
        <taxon>Pseudomonadota</taxon>
        <taxon>Gammaproteobacteria</taxon>
        <taxon>Pseudomonadales</taxon>
        <taxon>Pseudomonadaceae</taxon>
        <taxon>Metapseudomonas</taxon>
    </lineage>
</organism>
<feature type="domain" description="PAC" evidence="21">
    <location>
        <begin position="645"/>
        <end position="703"/>
    </location>
</feature>
<feature type="modified residue" description="4-aspartylphosphate" evidence="17">
    <location>
        <position position="1013"/>
    </location>
</feature>
<dbReference type="FunFam" id="3.30.565.10:FF:000010">
    <property type="entry name" value="Sensor histidine kinase RcsC"/>
    <property type="match status" value="1"/>
</dbReference>
<dbReference type="PANTHER" id="PTHR43047">
    <property type="entry name" value="TWO-COMPONENT HISTIDINE PROTEIN KINASE"/>
    <property type="match status" value="1"/>
</dbReference>
<dbReference type="SMART" id="SM00091">
    <property type="entry name" value="PAS"/>
    <property type="match status" value="1"/>
</dbReference>
<keyword evidence="11" id="KW-0418">Kinase</keyword>
<evidence type="ECO:0000313" key="23">
    <source>
        <dbReference type="EMBL" id="BAU72069.1"/>
    </source>
</evidence>
<dbReference type="CDD" id="cd16922">
    <property type="entry name" value="HATPase_EvgS-ArcB-TorS-like"/>
    <property type="match status" value="1"/>
</dbReference>
<evidence type="ECO:0000256" key="10">
    <source>
        <dbReference type="ARBA" id="ARBA00022741"/>
    </source>
</evidence>
<dbReference type="InterPro" id="IPR000014">
    <property type="entry name" value="PAS"/>
</dbReference>
<dbReference type="PROSITE" id="PS50894">
    <property type="entry name" value="HPT"/>
    <property type="match status" value="1"/>
</dbReference>
<evidence type="ECO:0000256" key="12">
    <source>
        <dbReference type="ARBA" id="ARBA00022840"/>
    </source>
</evidence>
<dbReference type="SMART" id="SM00073">
    <property type="entry name" value="HPT"/>
    <property type="match status" value="1"/>
</dbReference>
<evidence type="ECO:0000259" key="18">
    <source>
        <dbReference type="PROSITE" id="PS50109"/>
    </source>
</evidence>
<evidence type="ECO:0000256" key="2">
    <source>
        <dbReference type="ARBA" id="ARBA00004429"/>
    </source>
</evidence>
<reference evidence="24" key="1">
    <citation type="submission" date="2015-05" db="EMBL/GenBank/DDBJ databases">
        <title>Draft genome sequencing of a biphenyl-degrading bacterium, Pseudomonas balearica KF707 (=NBRC110670).</title>
        <authorList>
            <person name="Kimura N."/>
            <person name="Hirose J."/>
            <person name="Watanabe T."/>
            <person name="Suenaga H."/>
            <person name="Fujihara H."/>
            <person name="Noguchi M."/>
            <person name="Hashimoto M."/>
            <person name="Shimodaira J."/>
            <person name="Tsuchikane K."/>
            <person name="Hosoyama A."/>
            <person name="Yamazoe A."/>
            <person name="Fujita N."/>
            <person name="Furukawa K."/>
        </authorList>
    </citation>
    <scope>NUCLEOTIDE SEQUENCE [LARGE SCALE GENOMIC DNA]</scope>
    <source>
        <strain evidence="24">DSM 10086 / NBRC 110670 / KF707</strain>
    </source>
</reference>
<dbReference type="GO" id="GO:0005886">
    <property type="term" value="C:plasma membrane"/>
    <property type="evidence" value="ECO:0007669"/>
    <property type="project" value="UniProtKB-SubCell"/>
</dbReference>
<keyword evidence="4" id="KW-1003">Cell membrane</keyword>
<dbReference type="PRINTS" id="PR00344">
    <property type="entry name" value="BCTRLSENSOR"/>
</dbReference>
<dbReference type="Gene3D" id="3.30.450.20">
    <property type="entry name" value="PAS domain"/>
    <property type="match status" value="1"/>
</dbReference>